<feature type="transmembrane region" description="Helical" evidence="7">
    <location>
        <begin position="156"/>
        <end position="177"/>
    </location>
</feature>
<dbReference type="InterPro" id="IPR025966">
    <property type="entry name" value="OppC_N"/>
</dbReference>
<keyword evidence="5 7" id="KW-1133">Transmembrane helix</keyword>
<dbReference type="CDD" id="cd06261">
    <property type="entry name" value="TM_PBP2"/>
    <property type="match status" value="1"/>
</dbReference>
<dbReference type="InterPro" id="IPR000515">
    <property type="entry name" value="MetI-like"/>
</dbReference>
<dbReference type="InterPro" id="IPR050366">
    <property type="entry name" value="BP-dependent_transpt_permease"/>
</dbReference>
<evidence type="ECO:0000256" key="1">
    <source>
        <dbReference type="ARBA" id="ARBA00004651"/>
    </source>
</evidence>
<keyword evidence="6 7" id="KW-0472">Membrane</keyword>
<evidence type="ECO:0000256" key="5">
    <source>
        <dbReference type="ARBA" id="ARBA00022989"/>
    </source>
</evidence>
<dbReference type="PROSITE" id="PS50928">
    <property type="entry name" value="ABC_TM1"/>
    <property type="match status" value="1"/>
</dbReference>
<evidence type="ECO:0000256" key="3">
    <source>
        <dbReference type="ARBA" id="ARBA00022475"/>
    </source>
</evidence>
<dbReference type="GO" id="GO:0055085">
    <property type="term" value="P:transmembrane transport"/>
    <property type="evidence" value="ECO:0007669"/>
    <property type="project" value="InterPro"/>
</dbReference>
<evidence type="ECO:0000313" key="9">
    <source>
        <dbReference type="EMBL" id="SVB39319.1"/>
    </source>
</evidence>
<evidence type="ECO:0000256" key="4">
    <source>
        <dbReference type="ARBA" id="ARBA00022692"/>
    </source>
</evidence>
<sequence length="319" mass="34451">MSKLGRVSKTLSDNFDEDLLLQEPMSVWKRTFKRLWSRRSGKIGLLLIGFIFLIAFAAPVIAPYDPHEVLIGKEIVKLKKREGPCIHMLGCDSAKPQHIMGIDGNYRDQFSRIIYGSRISLSIGFSTVSFAVVGGVLLGALAAFFGGWIDNIIMRVMDVILGFPSLLLAIAIVAVLGPGIRNALLAIAIVTLPAYARLTRASVLTVKELDFVKASIALGASPTRLLLFRILPNSLTPVVVLATLGIATAILDAAGLSFLGLGAQPPMPEWGTMLGSERNQVFSAPHLVFFPGIAIMITVLAFNLFGDGLRDALDPRLND</sequence>
<feature type="domain" description="ABC transmembrane type-1" evidence="8">
    <location>
        <begin position="117"/>
        <end position="306"/>
    </location>
</feature>
<dbReference type="EMBL" id="UINC01040021">
    <property type="protein sequence ID" value="SVB39319.1"/>
    <property type="molecule type" value="Genomic_DNA"/>
</dbReference>
<dbReference type="Pfam" id="PF12911">
    <property type="entry name" value="OppC_N"/>
    <property type="match status" value="1"/>
</dbReference>
<evidence type="ECO:0000256" key="6">
    <source>
        <dbReference type="ARBA" id="ARBA00023136"/>
    </source>
</evidence>
<dbReference type="SUPFAM" id="SSF161098">
    <property type="entry name" value="MetI-like"/>
    <property type="match status" value="1"/>
</dbReference>
<evidence type="ECO:0000259" key="8">
    <source>
        <dbReference type="PROSITE" id="PS50928"/>
    </source>
</evidence>
<keyword evidence="3" id="KW-1003">Cell membrane</keyword>
<keyword evidence="4 7" id="KW-0812">Transmembrane</keyword>
<feature type="transmembrane region" description="Helical" evidence="7">
    <location>
        <begin position="128"/>
        <end position="149"/>
    </location>
</feature>
<feature type="transmembrane region" description="Helical" evidence="7">
    <location>
        <begin position="238"/>
        <end position="263"/>
    </location>
</feature>
<dbReference type="AlphaFoldDB" id="A0A382DMA0"/>
<dbReference type="Pfam" id="PF00528">
    <property type="entry name" value="BPD_transp_1"/>
    <property type="match status" value="1"/>
</dbReference>
<name>A0A382DMA0_9ZZZZ</name>
<feature type="transmembrane region" description="Helical" evidence="7">
    <location>
        <begin position="43"/>
        <end position="62"/>
    </location>
</feature>
<organism evidence="9">
    <name type="scientific">marine metagenome</name>
    <dbReference type="NCBI Taxonomy" id="408172"/>
    <lineage>
        <taxon>unclassified sequences</taxon>
        <taxon>metagenomes</taxon>
        <taxon>ecological metagenomes</taxon>
    </lineage>
</organism>
<proteinExistence type="predicted"/>
<protein>
    <recommendedName>
        <fullName evidence="8">ABC transmembrane type-1 domain-containing protein</fullName>
    </recommendedName>
</protein>
<keyword evidence="2" id="KW-0813">Transport</keyword>
<accession>A0A382DMA0</accession>
<comment type="subcellular location">
    <subcellularLocation>
        <location evidence="1">Cell membrane</location>
        <topology evidence="1">Multi-pass membrane protein</topology>
    </subcellularLocation>
</comment>
<dbReference type="InterPro" id="IPR035906">
    <property type="entry name" value="MetI-like_sf"/>
</dbReference>
<dbReference type="GO" id="GO:0005886">
    <property type="term" value="C:plasma membrane"/>
    <property type="evidence" value="ECO:0007669"/>
    <property type="project" value="UniProtKB-SubCell"/>
</dbReference>
<dbReference type="Gene3D" id="1.10.3720.10">
    <property type="entry name" value="MetI-like"/>
    <property type="match status" value="1"/>
</dbReference>
<evidence type="ECO:0000256" key="7">
    <source>
        <dbReference type="SAM" id="Phobius"/>
    </source>
</evidence>
<dbReference type="PANTHER" id="PTHR43386">
    <property type="entry name" value="OLIGOPEPTIDE TRANSPORT SYSTEM PERMEASE PROTEIN APPC"/>
    <property type="match status" value="1"/>
</dbReference>
<feature type="transmembrane region" description="Helical" evidence="7">
    <location>
        <begin position="284"/>
        <end position="305"/>
    </location>
</feature>
<reference evidence="9" key="1">
    <citation type="submission" date="2018-05" db="EMBL/GenBank/DDBJ databases">
        <authorList>
            <person name="Lanie J.A."/>
            <person name="Ng W.-L."/>
            <person name="Kazmierczak K.M."/>
            <person name="Andrzejewski T.M."/>
            <person name="Davidsen T.M."/>
            <person name="Wayne K.J."/>
            <person name="Tettelin H."/>
            <person name="Glass J.I."/>
            <person name="Rusch D."/>
            <person name="Podicherti R."/>
            <person name="Tsui H.-C.T."/>
            <person name="Winkler M.E."/>
        </authorList>
    </citation>
    <scope>NUCLEOTIDE SEQUENCE</scope>
</reference>
<evidence type="ECO:0000256" key="2">
    <source>
        <dbReference type="ARBA" id="ARBA00022448"/>
    </source>
</evidence>
<dbReference type="PANTHER" id="PTHR43386:SF1">
    <property type="entry name" value="D,D-DIPEPTIDE TRANSPORT SYSTEM PERMEASE PROTEIN DDPC-RELATED"/>
    <property type="match status" value="1"/>
</dbReference>
<gene>
    <name evidence="9" type="ORF">METZ01_LOCUS192173</name>
</gene>